<comment type="caution">
    <text evidence="2">The sequence shown here is derived from an EMBL/GenBank/DDBJ whole genome shotgun (WGS) entry which is preliminary data.</text>
</comment>
<keyword evidence="1" id="KW-1133">Transmembrane helix</keyword>
<accession>A0ABN0U8K5</accession>
<dbReference type="Proteomes" id="UP001500967">
    <property type="component" value="Unassembled WGS sequence"/>
</dbReference>
<evidence type="ECO:0000313" key="2">
    <source>
        <dbReference type="EMBL" id="GAA0242267.1"/>
    </source>
</evidence>
<keyword evidence="1" id="KW-0472">Membrane</keyword>
<protein>
    <submittedName>
        <fullName evidence="2">ABC transporter permease</fullName>
    </submittedName>
</protein>
<keyword evidence="1" id="KW-0812">Transmembrane</keyword>
<evidence type="ECO:0000256" key="1">
    <source>
        <dbReference type="SAM" id="Phobius"/>
    </source>
</evidence>
<name>A0ABN0U8K5_9ACTN</name>
<evidence type="ECO:0000313" key="3">
    <source>
        <dbReference type="Proteomes" id="UP001500967"/>
    </source>
</evidence>
<feature type="transmembrane region" description="Helical" evidence="1">
    <location>
        <begin position="201"/>
        <end position="223"/>
    </location>
</feature>
<feature type="transmembrane region" description="Helical" evidence="1">
    <location>
        <begin position="130"/>
        <end position="152"/>
    </location>
</feature>
<dbReference type="RefSeq" id="WP_344649382.1">
    <property type="nucleotide sequence ID" value="NZ_BAAAGX010000010.1"/>
</dbReference>
<organism evidence="2 3">
    <name type="scientific">Cryptosporangium japonicum</name>
    <dbReference type="NCBI Taxonomy" id="80872"/>
    <lineage>
        <taxon>Bacteria</taxon>
        <taxon>Bacillati</taxon>
        <taxon>Actinomycetota</taxon>
        <taxon>Actinomycetes</taxon>
        <taxon>Cryptosporangiales</taxon>
        <taxon>Cryptosporangiaceae</taxon>
        <taxon>Cryptosporangium</taxon>
    </lineage>
</organism>
<feature type="transmembrane region" description="Helical" evidence="1">
    <location>
        <begin position="93"/>
        <end position="118"/>
    </location>
</feature>
<gene>
    <name evidence="2" type="ORF">GCM10009539_29600</name>
</gene>
<keyword evidence="3" id="KW-1185">Reference proteome</keyword>
<proteinExistence type="predicted"/>
<feature type="transmembrane region" description="Helical" evidence="1">
    <location>
        <begin position="159"/>
        <end position="181"/>
    </location>
</feature>
<dbReference type="EMBL" id="BAAAGX010000010">
    <property type="protein sequence ID" value="GAA0242267.1"/>
    <property type="molecule type" value="Genomic_DNA"/>
</dbReference>
<sequence>MTFGALRSEWVKLWSLRAPVWAVATAGVAVVAGGMLAAGAAPPGVDPLVARLEGVQYARFAVAVLGVLVATSEYSSGLMRWTFAAVPARWPVLVAKAVVVGGVTALVALVTVPVAVFAGGPGPVSPGDAGVLTALGGAVGQLVGIAVFALGTGALVRNAAAGIGIVIGAVAILPGLIGTVSADAARFVPGRAGEAMMTDTFWPNAAILLAWAAAGLAGAAYLLRRRDA</sequence>
<reference evidence="2 3" key="1">
    <citation type="journal article" date="2019" name="Int. J. Syst. Evol. Microbiol.">
        <title>The Global Catalogue of Microorganisms (GCM) 10K type strain sequencing project: providing services to taxonomists for standard genome sequencing and annotation.</title>
        <authorList>
            <consortium name="The Broad Institute Genomics Platform"/>
            <consortium name="The Broad Institute Genome Sequencing Center for Infectious Disease"/>
            <person name="Wu L."/>
            <person name="Ma J."/>
        </authorList>
    </citation>
    <scope>NUCLEOTIDE SEQUENCE [LARGE SCALE GENOMIC DNA]</scope>
    <source>
        <strain evidence="2 3">JCM 10425</strain>
    </source>
</reference>
<feature type="transmembrane region" description="Helical" evidence="1">
    <location>
        <begin position="60"/>
        <end position="81"/>
    </location>
</feature>
<feature type="transmembrane region" description="Helical" evidence="1">
    <location>
        <begin position="20"/>
        <end position="40"/>
    </location>
</feature>